<reference evidence="1" key="1">
    <citation type="submission" date="2022-04" db="EMBL/GenBank/DDBJ databases">
        <authorList>
            <person name="Xu L."/>
            <person name="Lv Z."/>
        </authorList>
    </citation>
    <scope>NUCLEOTIDE SEQUENCE</scope>
    <source>
        <strain evidence="1">LV_2022a</strain>
    </source>
</reference>
<sequence>MENSPQSQMYKSVLENFRKSIKDSTNLMDEGDRLYSNLPDAFNEQHVIFRV</sequence>
<organism evidence="1 2">
    <name type="scientific">Schistosoma mekongi</name>
    <name type="common">Parasitic worm</name>
    <dbReference type="NCBI Taxonomy" id="38744"/>
    <lineage>
        <taxon>Eukaryota</taxon>
        <taxon>Metazoa</taxon>
        <taxon>Spiralia</taxon>
        <taxon>Lophotrochozoa</taxon>
        <taxon>Platyhelminthes</taxon>
        <taxon>Trematoda</taxon>
        <taxon>Digenea</taxon>
        <taxon>Strigeidida</taxon>
        <taxon>Schistosomatoidea</taxon>
        <taxon>Schistosomatidae</taxon>
        <taxon>Schistosoma</taxon>
    </lineage>
</organism>
<evidence type="ECO:0000313" key="2">
    <source>
        <dbReference type="Proteomes" id="UP001292079"/>
    </source>
</evidence>
<dbReference type="EMBL" id="JALJAT010000025">
    <property type="protein sequence ID" value="KAK4467514.1"/>
    <property type="molecule type" value="Genomic_DNA"/>
</dbReference>
<gene>
    <name evidence="1" type="ORF">MN116_008931</name>
</gene>
<dbReference type="AlphaFoldDB" id="A0AAE2D1B3"/>
<dbReference type="Proteomes" id="UP001292079">
    <property type="component" value="Unassembled WGS sequence"/>
</dbReference>
<proteinExistence type="predicted"/>
<accession>A0AAE2D1B3</accession>
<evidence type="ECO:0000313" key="1">
    <source>
        <dbReference type="EMBL" id="KAK4467514.1"/>
    </source>
</evidence>
<keyword evidence="2" id="KW-1185">Reference proteome</keyword>
<comment type="caution">
    <text evidence="1">The sequence shown here is derived from an EMBL/GenBank/DDBJ whole genome shotgun (WGS) entry which is preliminary data.</text>
</comment>
<reference evidence="1" key="2">
    <citation type="journal article" date="2023" name="Infect Dis Poverty">
        <title>Chromosome-scale genome of the human blood fluke Schistosoma mekongi and its implications for public health.</title>
        <authorList>
            <person name="Zhou M."/>
            <person name="Xu L."/>
            <person name="Xu D."/>
            <person name="Chen W."/>
            <person name="Khan J."/>
            <person name="Hu Y."/>
            <person name="Huang H."/>
            <person name="Wei H."/>
            <person name="Zhang Y."/>
            <person name="Chusongsang P."/>
            <person name="Tanasarnprasert K."/>
            <person name="Hu X."/>
            <person name="Limpanont Y."/>
            <person name="Lv Z."/>
        </authorList>
    </citation>
    <scope>NUCLEOTIDE SEQUENCE</scope>
    <source>
        <strain evidence="1">LV_2022a</strain>
    </source>
</reference>
<name>A0AAE2D1B3_SCHME</name>
<protein>
    <submittedName>
        <fullName evidence="1">Uncharacterized protein</fullName>
    </submittedName>
</protein>